<feature type="region of interest" description="Disordered" evidence="4">
    <location>
        <begin position="1"/>
        <end position="42"/>
    </location>
</feature>
<comment type="similarity">
    <text evidence="2">Belongs to the ISY1 family.</text>
</comment>
<sequence>MARNAEKARSMLHRFLSKKAEEEGESSTIRGSGIGAPKRDQRRPYLASLVEDVGEAQRWRRHLVGELGTKMLEIQNPSLPHDEVRSLNAALNTLFREKRHWDRRVVQLGGPPPRPSPPRHDRRRRGRRVDAPAPRGHDLLWRGAGVARGG</sequence>
<evidence type="ECO:0000313" key="5">
    <source>
        <dbReference type="EMBL" id="OSX74346.1"/>
    </source>
</evidence>
<evidence type="ECO:0000256" key="4">
    <source>
        <dbReference type="SAM" id="MobiDB-lite"/>
    </source>
</evidence>
<keyword evidence="3" id="KW-0539">Nucleus</keyword>
<feature type="non-terminal residue" evidence="5">
    <location>
        <position position="150"/>
    </location>
</feature>
<name>A0A1X6P0P8_PORUM</name>
<dbReference type="Proteomes" id="UP000218209">
    <property type="component" value="Unassembled WGS sequence"/>
</dbReference>
<dbReference type="Pfam" id="PF06246">
    <property type="entry name" value="Isy1"/>
    <property type="match status" value="1"/>
</dbReference>
<protein>
    <submittedName>
        <fullName evidence="5">Uncharacterized protein</fullName>
    </submittedName>
</protein>
<keyword evidence="6" id="KW-1185">Reference proteome</keyword>
<dbReference type="Gene3D" id="1.10.287.660">
    <property type="entry name" value="Helix hairpin bin"/>
    <property type="match status" value="1"/>
</dbReference>
<evidence type="ECO:0000256" key="2">
    <source>
        <dbReference type="ARBA" id="ARBA00007002"/>
    </source>
</evidence>
<dbReference type="SUPFAM" id="SSF140102">
    <property type="entry name" value="ISY1 domain-like"/>
    <property type="match status" value="1"/>
</dbReference>
<dbReference type="InterPro" id="IPR029012">
    <property type="entry name" value="Helix_hairpin_bin_sf"/>
</dbReference>
<accession>A0A1X6P0P8</accession>
<dbReference type="InterPro" id="IPR037200">
    <property type="entry name" value="Isy1_sf"/>
</dbReference>
<evidence type="ECO:0000256" key="3">
    <source>
        <dbReference type="ARBA" id="ARBA00023242"/>
    </source>
</evidence>
<reference evidence="5 6" key="1">
    <citation type="submission" date="2017-03" db="EMBL/GenBank/DDBJ databases">
        <title>WGS assembly of Porphyra umbilicalis.</title>
        <authorList>
            <person name="Brawley S.H."/>
            <person name="Blouin N.A."/>
            <person name="Ficko-Blean E."/>
            <person name="Wheeler G.L."/>
            <person name="Lohr M."/>
            <person name="Goodson H.V."/>
            <person name="Jenkins J.W."/>
            <person name="Blaby-Haas C.E."/>
            <person name="Helliwell K.E."/>
            <person name="Chan C."/>
            <person name="Marriage T."/>
            <person name="Bhattacharya D."/>
            <person name="Klein A.S."/>
            <person name="Badis Y."/>
            <person name="Brodie J."/>
            <person name="Cao Y."/>
            <person name="Collen J."/>
            <person name="Dittami S.M."/>
            <person name="Gachon C.M."/>
            <person name="Green B.R."/>
            <person name="Karpowicz S."/>
            <person name="Kim J.W."/>
            <person name="Kudahl U."/>
            <person name="Lin S."/>
            <person name="Michel G."/>
            <person name="Mittag M."/>
            <person name="Olson B.J."/>
            <person name="Pangilinan J."/>
            <person name="Peng Y."/>
            <person name="Qiu H."/>
            <person name="Shu S."/>
            <person name="Singer J.T."/>
            <person name="Smith A.G."/>
            <person name="Sprecher B.N."/>
            <person name="Wagner V."/>
            <person name="Wang W."/>
            <person name="Wang Z.-Y."/>
            <person name="Yan J."/>
            <person name="Yarish C."/>
            <person name="Zoeuner-Riek S."/>
            <person name="Zhuang Y."/>
            <person name="Zou Y."/>
            <person name="Lindquist E.A."/>
            <person name="Grimwood J."/>
            <person name="Barry K."/>
            <person name="Rokhsar D.S."/>
            <person name="Schmutz J."/>
            <person name="Stiller J.W."/>
            <person name="Grossman A.R."/>
            <person name="Prochnik S.E."/>
        </authorList>
    </citation>
    <scope>NUCLEOTIDE SEQUENCE [LARGE SCALE GENOMIC DNA]</scope>
    <source>
        <strain evidence="5">4086291</strain>
    </source>
</reference>
<dbReference type="AlphaFoldDB" id="A0A1X6P0P8"/>
<comment type="subcellular location">
    <subcellularLocation>
        <location evidence="1">Nucleus</location>
    </subcellularLocation>
</comment>
<organism evidence="5 6">
    <name type="scientific">Porphyra umbilicalis</name>
    <name type="common">Purple laver</name>
    <name type="synonym">Red alga</name>
    <dbReference type="NCBI Taxonomy" id="2786"/>
    <lineage>
        <taxon>Eukaryota</taxon>
        <taxon>Rhodophyta</taxon>
        <taxon>Bangiophyceae</taxon>
        <taxon>Bangiales</taxon>
        <taxon>Bangiaceae</taxon>
        <taxon>Porphyra</taxon>
    </lineage>
</organism>
<dbReference type="PANTHER" id="PTHR13021">
    <property type="entry name" value="PRE-MRNA-SPLICING FACTOR ISY1"/>
    <property type="match status" value="1"/>
</dbReference>
<gene>
    <name evidence="5" type="ORF">BU14_0293s0017</name>
</gene>
<evidence type="ECO:0000313" key="6">
    <source>
        <dbReference type="Proteomes" id="UP000218209"/>
    </source>
</evidence>
<dbReference type="OrthoDB" id="3459at2759"/>
<dbReference type="EMBL" id="KV918951">
    <property type="protein sequence ID" value="OSX74346.1"/>
    <property type="molecule type" value="Genomic_DNA"/>
</dbReference>
<evidence type="ECO:0000256" key="1">
    <source>
        <dbReference type="ARBA" id="ARBA00004123"/>
    </source>
</evidence>
<dbReference type="InterPro" id="IPR009360">
    <property type="entry name" value="Isy1"/>
</dbReference>
<proteinExistence type="inferred from homology"/>
<dbReference type="GO" id="GO:0005634">
    <property type="term" value="C:nucleus"/>
    <property type="evidence" value="ECO:0007669"/>
    <property type="project" value="UniProtKB-SubCell"/>
</dbReference>
<feature type="region of interest" description="Disordered" evidence="4">
    <location>
        <begin position="104"/>
        <end position="150"/>
    </location>
</feature>
<dbReference type="GO" id="GO:0000350">
    <property type="term" value="P:generation of catalytic spliceosome for second transesterification step"/>
    <property type="evidence" value="ECO:0007669"/>
    <property type="project" value="InterPro"/>
</dbReference>